<organism evidence="2 3">
    <name type="scientific">Comamonas odontotermitis</name>
    <dbReference type="NCBI Taxonomy" id="379895"/>
    <lineage>
        <taxon>Bacteria</taxon>
        <taxon>Pseudomonadati</taxon>
        <taxon>Pseudomonadota</taxon>
        <taxon>Betaproteobacteria</taxon>
        <taxon>Burkholderiales</taxon>
        <taxon>Comamonadaceae</taxon>
        <taxon>Comamonas</taxon>
    </lineage>
</organism>
<keyword evidence="1" id="KW-1133">Transmembrane helix</keyword>
<sequence>MTCEVIDAVRVDGNHGAQQPVQDWPQTFFIQQESFMSVFASSRFLPRVMWADAASCAGTGIVQLAFTQPLAGVTGLPSSLLAGTGLFLLAYALAAGWMARRQPAPRTLIGLVALSNLGWALACAVLVWGSSLVLSGWGVAWVAVQAVVVLVLADLQWMGLRATRQVALHGQQAAA</sequence>
<keyword evidence="1" id="KW-0812">Transmembrane</keyword>
<dbReference type="EMBL" id="JACHKZ010000008">
    <property type="protein sequence ID" value="MBB6577599.1"/>
    <property type="molecule type" value="Genomic_DNA"/>
</dbReference>
<proteinExistence type="predicted"/>
<keyword evidence="3" id="KW-1185">Reference proteome</keyword>
<feature type="transmembrane region" description="Helical" evidence="1">
    <location>
        <begin position="44"/>
        <end position="66"/>
    </location>
</feature>
<comment type="caution">
    <text evidence="2">The sequence shown here is derived from an EMBL/GenBank/DDBJ whole genome shotgun (WGS) entry which is preliminary data.</text>
</comment>
<evidence type="ECO:0000313" key="2">
    <source>
        <dbReference type="EMBL" id="MBB6577599.1"/>
    </source>
</evidence>
<feature type="transmembrane region" description="Helical" evidence="1">
    <location>
        <begin position="78"/>
        <end position="96"/>
    </location>
</feature>
<feature type="transmembrane region" description="Helical" evidence="1">
    <location>
        <begin position="134"/>
        <end position="155"/>
    </location>
</feature>
<feature type="transmembrane region" description="Helical" evidence="1">
    <location>
        <begin position="108"/>
        <end position="128"/>
    </location>
</feature>
<name>A0ABR6REZ9_9BURK</name>
<accession>A0ABR6REZ9</accession>
<keyword evidence="1" id="KW-0472">Membrane</keyword>
<evidence type="ECO:0000313" key="3">
    <source>
        <dbReference type="Proteomes" id="UP000562492"/>
    </source>
</evidence>
<protein>
    <submittedName>
        <fullName evidence="2">Fatty acid desaturase</fullName>
    </submittedName>
</protein>
<gene>
    <name evidence="2" type="ORF">HNP33_001656</name>
</gene>
<reference evidence="2 3" key="1">
    <citation type="submission" date="2020-08" db="EMBL/GenBank/DDBJ databases">
        <title>Functional genomics of gut bacteria from endangered species of beetles.</title>
        <authorList>
            <person name="Carlos-Shanley C."/>
        </authorList>
    </citation>
    <scope>NUCLEOTIDE SEQUENCE [LARGE SCALE GENOMIC DNA]</scope>
    <source>
        <strain evidence="2 3">S00124</strain>
    </source>
</reference>
<evidence type="ECO:0000256" key="1">
    <source>
        <dbReference type="SAM" id="Phobius"/>
    </source>
</evidence>
<dbReference type="Proteomes" id="UP000562492">
    <property type="component" value="Unassembled WGS sequence"/>
</dbReference>